<evidence type="ECO:0000313" key="10">
    <source>
        <dbReference type="EMBL" id="RCI09879.1"/>
    </source>
</evidence>
<dbReference type="OrthoDB" id="10263094at2759"/>
<evidence type="ECO:0000256" key="6">
    <source>
        <dbReference type="ARBA" id="ARBA00023157"/>
    </source>
</evidence>
<feature type="signal peptide" evidence="9">
    <location>
        <begin position="1"/>
        <end position="21"/>
    </location>
</feature>
<dbReference type="PRINTS" id="PR00414">
    <property type="entry name" value="PPTHIESTRASE"/>
</dbReference>
<evidence type="ECO:0000256" key="5">
    <source>
        <dbReference type="ARBA" id="ARBA00022801"/>
    </source>
</evidence>
<dbReference type="SUPFAM" id="SSF53474">
    <property type="entry name" value="alpha/beta-Hydrolases"/>
    <property type="match status" value="1"/>
</dbReference>
<protein>
    <recommendedName>
        <fullName evidence="3">Palmitoyl-protein thioesterase 1</fullName>
        <ecNumber evidence="2">3.1.2.22</ecNumber>
    </recommendedName>
    <alternativeName>
        <fullName evidence="8">Palmitoyl-protein hydrolase 1</fullName>
    </alternativeName>
</protein>
<dbReference type="Pfam" id="PF02089">
    <property type="entry name" value="Palm_thioest"/>
    <property type="match status" value="1"/>
</dbReference>
<sequence length="342" mass="37467">MAPRPPLLAALSLLLSTTTYCAPSHSQPPAIIPLSLAAQSGKPWSPDTSSSSSTPLPLLIWHGLGDNFASPGIEEIASLANTIHPDTLVYTISLGGDDPRADRSATFYGNVSEQLASVCDALAQHPVLTTAPAVDALGLSQGGQFMRGYVERCNFPPVRSLVTFGSQHNGIAQFRECEPMDWLCGAAMLLLRHSTWSNLVQSRLVPAQYFRDPADYEPYLANSNFLADINNERPAKNESYRANLASLANFVLYMFDKDETVIPKETSWFAEVNGSDITPLRKRPIYTEDWLGLRQLDSKGALHFRTISGGHMDIPRQVLNDTMTEFFGPYHKTLASDAPGEL</sequence>
<evidence type="ECO:0000256" key="7">
    <source>
        <dbReference type="ARBA" id="ARBA00023180"/>
    </source>
</evidence>
<dbReference type="STRING" id="1330021.A0A367L632"/>
<comment type="caution">
    <text evidence="10">The sequence shown here is derived from an EMBL/GenBank/DDBJ whole genome shotgun (WGS) entry which is preliminary data.</text>
</comment>
<proteinExistence type="inferred from homology"/>
<dbReference type="AlphaFoldDB" id="A0A367L632"/>
<dbReference type="PANTHER" id="PTHR11247:SF8">
    <property type="entry name" value="PALMITOYL-PROTEIN THIOESTERASE 1"/>
    <property type="match status" value="1"/>
</dbReference>
<evidence type="ECO:0000256" key="8">
    <source>
        <dbReference type="ARBA" id="ARBA00031934"/>
    </source>
</evidence>
<name>A0A367L632_9HYPO</name>
<evidence type="ECO:0000256" key="2">
    <source>
        <dbReference type="ARBA" id="ARBA00012423"/>
    </source>
</evidence>
<keyword evidence="6" id="KW-1015">Disulfide bond</keyword>
<dbReference type="EMBL" id="LKCN02000014">
    <property type="protein sequence ID" value="RCI09879.1"/>
    <property type="molecule type" value="Genomic_DNA"/>
</dbReference>
<comment type="similarity">
    <text evidence="1">Belongs to the palmitoyl-protein thioesterase family.</text>
</comment>
<dbReference type="GO" id="GO:0008474">
    <property type="term" value="F:palmitoyl-(protein) hydrolase activity"/>
    <property type="evidence" value="ECO:0007669"/>
    <property type="project" value="UniProtKB-EC"/>
</dbReference>
<reference evidence="10 11" key="1">
    <citation type="journal article" date="2015" name="BMC Genomics">
        <title>Insights from the genome of Ophiocordyceps polyrhachis-furcata to pathogenicity and host specificity in insect fungi.</title>
        <authorList>
            <person name="Wichadakul D."/>
            <person name="Kobmoo N."/>
            <person name="Ingsriswang S."/>
            <person name="Tangphatsornruang S."/>
            <person name="Chantasingh D."/>
            <person name="Luangsa-ard J.J."/>
            <person name="Eurwilaichitr L."/>
        </authorList>
    </citation>
    <scope>NUCLEOTIDE SEQUENCE [LARGE SCALE GENOMIC DNA]</scope>
    <source>
        <strain evidence="10 11">BCC 54312</strain>
    </source>
</reference>
<evidence type="ECO:0000256" key="1">
    <source>
        <dbReference type="ARBA" id="ARBA00010758"/>
    </source>
</evidence>
<keyword evidence="11" id="KW-1185">Reference proteome</keyword>
<gene>
    <name evidence="10" type="ORF">L249_3871</name>
</gene>
<dbReference type="FunFam" id="3.40.50.1820:FF:000107">
    <property type="entry name" value="Palmitoyl-protein thioesterase 1"/>
    <property type="match status" value="1"/>
</dbReference>
<feature type="chain" id="PRO_5016727776" description="Palmitoyl-protein thioesterase 1" evidence="9">
    <location>
        <begin position="22"/>
        <end position="342"/>
    </location>
</feature>
<dbReference type="PANTHER" id="PTHR11247">
    <property type="entry name" value="PALMITOYL-PROTEIN THIOESTERASE/DOLICHYLDIPHOSPHATASE 1"/>
    <property type="match status" value="1"/>
</dbReference>
<evidence type="ECO:0000256" key="4">
    <source>
        <dbReference type="ARBA" id="ARBA00022729"/>
    </source>
</evidence>
<dbReference type="InterPro" id="IPR002472">
    <property type="entry name" value="Palm_thioest"/>
</dbReference>
<keyword evidence="5" id="KW-0378">Hydrolase</keyword>
<dbReference type="Gene3D" id="3.40.50.1820">
    <property type="entry name" value="alpha/beta hydrolase"/>
    <property type="match status" value="1"/>
</dbReference>
<dbReference type="Proteomes" id="UP000253664">
    <property type="component" value="Unassembled WGS sequence"/>
</dbReference>
<evidence type="ECO:0000256" key="9">
    <source>
        <dbReference type="SAM" id="SignalP"/>
    </source>
</evidence>
<keyword evidence="4 9" id="KW-0732">Signal</keyword>
<evidence type="ECO:0000256" key="3">
    <source>
        <dbReference type="ARBA" id="ARBA00014212"/>
    </source>
</evidence>
<dbReference type="InterPro" id="IPR029058">
    <property type="entry name" value="AB_hydrolase_fold"/>
</dbReference>
<evidence type="ECO:0000313" key="11">
    <source>
        <dbReference type="Proteomes" id="UP000253664"/>
    </source>
</evidence>
<accession>A0A367L632</accession>
<dbReference type="EC" id="3.1.2.22" evidence="2"/>
<keyword evidence="7" id="KW-0325">Glycoprotein</keyword>
<organism evidence="10 11">
    <name type="scientific">Ophiocordyceps polyrhachis-furcata BCC 54312</name>
    <dbReference type="NCBI Taxonomy" id="1330021"/>
    <lineage>
        <taxon>Eukaryota</taxon>
        <taxon>Fungi</taxon>
        <taxon>Dikarya</taxon>
        <taxon>Ascomycota</taxon>
        <taxon>Pezizomycotina</taxon>
        <taxon>Sordariomycetes</taxon>
        <taxon>Hypocreomycetidae</taxon>
        <taxon>Hypocreales</taxon>
        <taxon>Ophiocordycipitaceae</taxon>
        <taxon>Ophiocordyceps</taxon>
    </lineage>
</organism>